<protein>
    <submittedName>
        <fullName evidence="1">Uncharacterized protein</fullName>
    </submittedName>
</protein>
<sequence length="80" mass="8743">MTQPQRYPGSLRSSASSTWRWLSLGYFLSKIRVTDTCSGSAACAICRSCGVKHNRTVTATLVHPSLRKGYSHEAGVAVQR</sequence>
<reference evidence="1" key="1">
    <citation type="journal article" date="2023" name="G3 (Bethesda)">
        <title>A reference genome for the long-term kleptoplast-retaining sea slug Elysia crispata morphotype clarki.</title>
        <authorList>
            <person name="Eastman K.E."/>
            <person name="Pendleton A.L."/>
            <person name="Shaikh M.A."/>
            <person name="Suttiyut T."/>
            <person name="Ogas R."/>
            <person name="Tomko P."/>
            <person name="Gavelis G."/>
            <person name="Widhalm J.R."/>
            <person name="Wisecaver J.H."/>
        </authorList>
    </citation>
    <scope>NUCLEOTIDE SEQUENCE</scope>
    <source>
        <strain evidence="1">ECLA1</strain>
    </source>
</reference>
<evidence type="ECO:0000313" key="2">
    <source>
        <dbReference type="Proteomes" id="UP001283361"/>
    </source>
</evidence>
<proteinExistence type="predicted"/>
<dbReference type="Proteomes" id="UP001283361">
    <property type="component" value="Unassembled WGS sequence"/>
</dbReference>
<organism evidence="1 2">
    <name type="scientific">Elysia crispata</name>
    <name type="common">lettuce slug</name>
    <dbReference type="NCBI Taxonomy" id="231223"/>
    <lineage>
        <taxon>Eukaryota</taxon>
        <taxon>Metazoa</taxon>
        <taxon>Spiralia</taxon>
        <taxon>Lophotrochozoa</taxon>
        <taxon>Mollusca</taxon>
        <taxon>Gastropoda</taxon>
        <taxon>Heterobranchia</taxon>
        <taxon>Euthyneura</taxon>
        <taxon>Panpulmonata</taxon>
        <taxon>Sacoglossa</taxon>
        <taxon>Placobranchoidea</taxon>
        <taxon>Plakobranchidae</taxon>
        <taxon>Elysia</taxon>
    </lineage>
</organism>
<keyword evidence="2" id="KW-1185">Reference proteome</keyword>
<dbReference type="AlphaFoldDB" id="A0AAE0XE19"/>
<accession>A0AAE0XE19</accession>
<name>A0AAE0XE19_9GAST</name>
<comment type="caution">
    <text evidence="1">The sequence shown here is derived from an EMBL/GenBank/DDBJ whole genome shotgun (WGS) entry which is preliminary data.</text>
</comment>
<evidence type="ECO:0000313" key="1">
    <source>
        <dbReference type="EMBL" id="KAK3691358.1"/>
    </source>
</evidence>
<dbReference type="EMBL" id="JAWDGP010008094">
    <property type="protein sequence ID" value="KAK3691358.1"/>
    <property type="molecule type" value="Genomic_DNA"/>
</dbReference>
<gene>
    <name evidence="1" type="ORF">RRG08_036162</name>
</gene>